<keyword evidence="2" id="KW-0812">Transmembrane</keyword>
<evidence type="ECO:0000313" key="3">
    <source>
        <dbReference type="EMBL" id="MPM83583.1"/>
    </source>
</evidence>
<gene>
    <name evidence="3" type="ORF">SDC9_130647</name>
</gene>
<keyword evidence="2" id="KW-1133">Transmembrane helix</keyword>
<accession>A0A645D3A5</accession>
<proteinExistence type="predicted"/>
<evidence type="ECO:0000256" key="1">
    <source>
        <dbReference type="SAM" id="MobiDB-lite"/>
    </source>
</evidence>
<comment type="caution">
    <text evidence="3">The sequence shown here is derived from an EMBL/GenBank/DDBJ whole genome shotgun (WGS) entry which is preliminary data.</text>
</comment>
<reference evidence="3" key="1">
    <citation type="submission" date="2019-08" db="EMBL/GenBank/DDBJ databases">
        <authorList>
            <person name="Kucharzyk K."/>
            <person name="Murdoch R.W."/>
            <person name="Higgins S."/>
            <person name="Loffler F."/>
        </authorList>
    </citation>
    <scope>NUCLEOTIDE SEQUENCE</scope>
</reference>
<name>A0A645D3A5_9ZZZZ</name>
<keyword evidence="2" id="KW-0472">Membrane</keyword>
<evidence type="ECO:0000256" key="2">
    <source>
        <dbReference type="SAM" id="Phobius"/>
    </source>
</evidence>
<sequence>MDVIVILACYYFAFTEIKSLVDYGAAPWRIEHYILAAISLALLVLGTLRAIQSYKTWKHKKEHPEEEMMAQMQNFQPEEDDTTPALQEPDEDLEDEESAVDSDDDETTGDEKPL</sequence>
<protein>
    <submittedName>
        <fullName evidence="3">Uncharacterized protein</fullName>
    </submittedName>
</protein>
<feature type="transmembrane region" description="Helical" evidence="2">
    <location>
        <begin position="33"/>
        <end position="51"/>
    </location>
</feature>
<feature type="compositionally biased region" description="Acidic residues" evidence="1">
    <location>
        <begin position="77"/>
        <end position="108"/>
    </location>
</feature>
<dbReference type="EMBL" id="VSSQ01032350">
    <property type="protein sequence ID" value="MPM83583.1"/>
    <property type="molecule type" value="Genomic_DNA"/>
</dbReference>
<dbReference type="AlphaFoldDB" id="A0A645D3A5"/>
<organism evidence="3">
    <name type="scientific">bioreactor metagenome</name>
    <dbReference type="NCBI Taxonomy" id="1076179"/>
    <lineage>
        <taxon>unclassified sequences</taxon>
        <taxon>metagenomes</taxon>
        <taxon>ecological metagenomes</taxon>
    </lineage>
</organism>
<feature type="region of interest" description="Disordered" evidence="1">
    <location>
        <begin position="62"/>
        <end position="114"/>
    </location>
</feature>